<dbReference type="OrthoDB" id="661283at2759"/>
<organism evidence="2 3">
    <name type="scientific">Panicum virgatum</name>
    <name type="common">Blackwell switchgrass</name>
    <dbReference type="NCBI Taxonomy" id="38727"/>
    <lineage>
        <taxon>Eukaryota</taxon>
        <taxon>Viridiplantae</taxon>
        <taxon>Streptophyta</taxon>
        <taxon>Embryophyta</taxon>
        <taxon>Tracheophyta</taxon>
        <taxon>Spermatophyta</taxon>
        <taxon>Magnoliopsida</taxon>
        <taxon>Liliopsida</taxon>
        <taxon>Poales</taxon>
        <taxon>Poaceae</taxon>
        <taxon>PACMAD clade</taxon>
        <taxon>Panicoideae</taxon>
        <taxon>Panicodae</taxon>
        <taxon>Paniceae</taxon>
        <taxon>Panicinae</taxon>
        <taxon>Panicum</taxon>
        <taxon>Panicum sect. Hiantes</taxon>
    </lineage>
</organism>
<evidence type="ECO:0000313" key="2">
    <source>
        <dbReference type="EMBL" id="KAG2556131.1"/>
    </source>
</evidence>
<comment type="caution">
    <text evidence="2">The sequence shown here is derived from an EMBL/GenBank/DDBJ whole genome shotgun (WGS) entry which is preliminary data.</text>
</comment>
<sequence>MADTGDIVALNEEQLKKLALLLRNQEEPLMSQVVKSEVERVKYIKIVNDSYKGTISLLDDSSEMNTKYGAEGGAKADIAQDAFDFILHGLNFSMSSIRNCCLRVDCIDKIREHYGSVVSKLAELDPDDVPGVQQLAEEMKKVKDAMKEYCNNTRSASSRALSKAYSMAMKQEGIKFPRLIEKHKVKLGYEGEFEQLSDAQKLEVYNSIINESGRATMPALEVLSSAAGVALLAVAASLMVWDIFTAEDKLETVIHDSVNVLADVGAFYVQVAVEAAVTEAVADLELGVFLVSLAGFVAGTGAGLLFVAAAGVLIDLIMGTGGAQAPPVTDLKFHTATMPDGMALAYIIVHDG</sequence>
<gene>
    <name evidence="2" type="ORF">PVAP13_8NG084900</name>
</gene>
<keyword evidence="1" id="KW-1133">Transmembrane helix</keyword>
<feature type="transmembrane region" description="Helical" evidence="1">
    <location>
        <begin position="222"/>
        <end position="241"/>
    </location>
</feature>
<reference evidence="2 3" key="1">
    <citation type="submission" date="2020-05" db="EMBL/GenBank/DDBJ databases">
        <title>WGS assembly of Panicum virgatum.</title>
        <authorList>
            <person name="Lovell J.T."/>
            <person name="Jenkins J."/>
            <person name="Shu S."/>
            <person name="Juenger T.E."/>
            <person name="Schmutz J."/>
        </authorList>
    </citation>
    <scope>NUCLEOTIDE SEQUENCE [LARGE SCALE GENOMIC DNA]</scope>
    <source>
        <strain evidence="3">cv. AP13</strain>
    </source>
</reference>
<name>A0A8T0P1T9_PANVG</name>
<dbReference type="EMBL" id="CM029052">
    <property type="protein sequence ID" value="KAG2556131.1"/>
    <property type="molecule type" value="Genomic_DNA"/>
</dbReference>
<dbReference type="Proteomes" id="UP000823388">
    <property type="component" value="Chromosome 8N"/>
</dbReference>
<dbReference type="AlphaFoldDB" id="A0A8T0P1T9"/>
<accession>A0A8T0P1T9</accession>
<proteinExistence type="predicted"/>
<feature type="transmembrane region" description="Helical" evidence="1">
    <location>
        <begin position="288"/>
        <end position="314"/>
    </location>
</feature>
<keyword evidence="3" id="KW-1185">Reference proteome</keyword>
<evidence type="ECO:0000256" key="1">
    <source>
        <dbReference type="SAM" id="Phobius"/>
    </source>
</evidence>
<keyword evidence="1" id="KW-0472">Membrane</keyword>
<evidence type="ECO:0000313" key="3">
    <source>
        <dbReference type="Proteomes" id="UP000823388"/>
    </source>
</evidence>
<protein>
    <submittedName>
        <fullName evidence="2">Uncharacterized protein</fullName>
    </submittedName>
</protein>
<keyword evidence="1" id="KW-0812">Transmembrane</keyword>